<keyword evidence="6" id="KW-1185">Reference proteome</keyword>
<comment type="similarity">
    <text evidence="2">Belongs to the 3-beta-HSD family.</text>
</comment>
<feature type="region of interest" description="Disordered" evidence="3">
    <location>
        <begin position="1"/>
        <end position="22"/>
    </location>
</feature>
<evidence type="ECO:0000313" key="5">
    <source>
        <dbReference type="Ensembl" id="ENSECRP00000018970.1"/>
    </source>
</evidence>
<dbReference type="SUPFAM" id="SSF51735">
    <property type="entry name" value="NAD(P)-binding Rossmann-fold domains"/>
    <property type="match status" value="1"/>
</dbReference>
<dbReference type="InterPro" id="IPR050425">
    <property type="entry name" value="NAD(P)_dehydrat-like"/>
</dbReference>
<evidence type="ECO:0000256" key="3">
    <source>
        <dbReference type="SAM" id="MobiDB-lite"/>
    </source>
</evidence>
<dbReference type="PANTHER" id="PTHR10366:SF847">
    <property type="entry name" value="3 BETA-HYDROXYSTEROID DEHYDROGENASE TYPE 7"/>
    <property type="match status" value="1"/>
</dbReference>
<sequence length="389" mass="44748">MHRDCCRTPIPDPLESQNTPQKEMEQERGLVYLITGGCGFLGYHLVKLFLERGHNISEIRLFDLRVDHSLENLSTEKTKVKLLQGDITHLPTVMSITEGVDVVIHAASLVDVWYRVPENKIKDVNVQGTEHVIQACIHHSIQYLIYTSSMEVVGPNIKGDPFFRGDEDTQYNVIHSMPYPKSKAKAEEMVIEANGRKVKNGKTLYACALRPTGIYGERHDLMKQFYERGVKMGGYIPRAIPATVEHGRVYAGNVAWMHLLAAQKIQQTPEVLGGQVYFCYDESPYKSYEDFNMEFLSSFGFQEVRIPYFVLSFMARLNDILHTLLKPFYNYTPIMNRYTLTIASTTFTVKTNKAERHFDYKPIYPWAECRERTIGWINSFAQPVLQKDK</sequence>
<reference evidence="5" key="1">
    <citation type="submission" date="2021-06" db="EMBL/GenBank/DDBJ databases">
        <authorList>
            <consortium name="Wellcome Sanger Institute Data Sharing"/>
        </authorList>
    </citation>
    <scope>NUCLEOTIDE SEQUENCE [LARGE SCALE GENOMIC DNA]</scope>
</reference>
<dbReference type="Ensembl" id="ENSECRT00000019361.1">
    <property type="protein sequence ID" value="ENSECRP00000018970.1"/>
    <property type="gene ID" value="ENSECRG00000012684.1"/>
</dbReference>
<dbReference type="GO" id="GO:0006694">
    <property type="term" value="P:steroid biosynthetic process"/>
    <property type="evidence" value="ECO:0007669"/>
    <property type="project" value="InterPro"/>
</dbReference>
<keyword evidence="2" id="KW-0812">Transmembrane</keyword>
<dbReference type="Pfam" id="PF01073">
    <property type="entry name" value="3Beta_HSD"/>
    <property type="match status" value="1"/>
</dbReference>
<accession>A0A8C4SNU7</accession>
<feature type="domain" description="3-beta hydroxysteroid dehydrogenase/isomerase" evidence="4">
    <location>
        <begin position="33"/>
        <end position="303"/>
    </location>
</feature>
<evidence type="ECO:0000256" key="2">
    <source>
        <dbReference type="RuleBase" id="RU004475"/>
    </source>
</evidence>
<dbReference type="InterPro" id="IPR002225">
    <property type="entry name" value="3Beta_OHSteriod_DH/Estase"/>
</dbReference>
<evidence type="ECO:0000313" key="6">
    <source>
        <dbReference type="Proteomes" id="UP000694620"/>
    </source>
</evidence>
<proteinExistence type="inferred from homology"/>
<keyword evidence="2" id="KW-0472">Membrane</keyword>
<gene>
    <name evidence="5" type="primary">HSD3B7</name>
    <name evidence="5" type="synonym">hsd3b7</name>
</gene>
<organism evidence="5 6">
    <name type="scientific">Erpetoichthys calabaricus</name>
    <name type="common">Rope fish</name>
    <name type="synonym">Calamoichthys calabaricus</name>
    <dbReference type="NCBI Taxonomy" id="27687"/>
    <lineage>
        <taxon>Eukaryota</taxon>
        <taxon>Metazoa</taxon>
        <taxon>Chordata</taxon>
        <taxon>Craniata</taxon>
        <taxon>Vertebrata</taxon>
        <taxon>Euteleostomi</taxon>
        <taxon>Actinopterygii</taxon>
        <taxon>Polypteriformes</taxon>
        <taxon>Polypteridae</taxon>
        <taxon>Erpetoichthys</taxon>
    </lineage>
</organism>
<dbReference type="PANTHER" id="PTHR10366">
    <property type="entry name" value="NAD DEPENDENT EPIMERASE/DEHYDRATASE"/>
    <property type="match status" value="1"/>
</dbReference>
<dbReference type="GeneTree" id="ENSGT00940000160236"/>
<evidence type="ECO:0000259" key="4">
    <source>
        <dbReference type="Pfam" id="PF01073"/>
    </source>
</evidence>
<dbReference type="FunFam" id="3.40.50.720:FF:000495">
    <property type="entry name" value="3 hydroxysteroid dehydrogenase, putative"/>
    <property type="match status" value="1"/>
</dbReference>
<name>A0A8C4SNU7_ERPCA</name>
<feature type="transmembrane region" description="Helical" evidence="2">
    <location>
        <begin position="30"/>
        <end position="50"/>
    </location>
</feature>
<evidence type="ECO:0000256" key="1">
    <source>
        <dbReference type="ARBA" id="ARBA00023002"/>
    </source>
</evidence>
<dbReference type="Proteomes" id="UP000694620">
    <property type="component" value="Chromosome 12"/>
</dbReference>
<keyword evidence="2" id="KW-1133">Transmembrane helix</keyword>
<reference evidence="5" key="3">
    <citation type="submission" date="2025-09" db="UniProtKB">
        <authorList>
            <consortium name="Ensembl"/>
        </authorList>
    </citation>
    <scope>IDENTIFICATION</scope>
</reference>
<dbReference type="GO" id="GO:0016616">
    <property type="term" value="F:oxidoreductase activity, acting on the CH-OH group of donors, NAD or NADP as acceptor"/>
    <property type="evidence" value="ECO:0007669"/>
    <property type="project" value="InterPro"/>
</dbReference>
<dbReference type="InterPro" id="IPR036291">
    <property type="entry name" value="NAD(P)-bd_dom_sf"/>
</dbReference>
<dbReference type="Gene3D" id="3.40.50.720">
    <property type="entry name" value="NAD(P)-binding Rossmann-like Domain"/>
    <property type="match status" value="1"/>
</dbReference>
<reference evidence="5" key="2">
    <citation type="submission" date="2025-08" db="UniProtKB">
        <authorList>
            <consortium name="Ensembl"/>
        </authorList>
    </citation>
    <scope>IDENTIFICATION</scope>
</reference>
<protein>
    <submittedName>
        <fullName evidence="5">Hydroxy-delta-5-steroid dehydrogenase, 3 beta- and steroid delta-isomerase</fullName>
    </submittedName>
</protein>
<dbReference type="AlphaFoldDB" id="A0A8C4SNU7"/>
<keyword evidence="1 2" id="KW-0560">Oxidoreductase</keyword>